<protein>
    <submittedName>
        <fullName evidence="1">CotS family spore coat protein</fullName>
    </submittedName>
</protein>
<name>A0ABT1ND18_9FIRM</name>
<sequence>MSGKHGKFKRRDIRELIQGEYGLKIYNMHEGDKGVLVYTDCGDKFFKKIKKDESQILFIASAYNHVKDRGFENVSAMCKTKDDRYYSRYDGNLYILEDSMRGKYFSINSEEDGRKIGEEMARFHVAADRFIPAPGSRAKVDWGRWIDKLKVQCVRLNKFKEIAEAKSIKTRFDKMFLKHADEYCQKSEEAYRILRNNGYMAKVYKSMQTNQLCHKTFKKHSIFTVDNGDIFLTGMENCSYDIIETDLVSLFESCIGSRGLPYLESVISGYSCIRPLDTDSMNIIKALLLQPGRFYKVANVYYGKRKNYNEYELTKKLERSIRKEGRRYEIVKKLGEVME</sequence>
<organism evidence="1 2">
    <name type="scientific">Lutispora saccharofermentans</name>
    <dbReference type="NCBI Taxonomy" id="3024236"/>
    <lineage>
        <taxon>Bacteria</taxon>
        <taxon>Bacillati</taxon>
        <taxon>Bacillota</taxon>
        <taxon>Clostridia</taxon>
        <taxon>Lutisporales</taxon>
        <taxon>Lutisporaceae</taxon>
        <taxon>Lutispora</taxon>
    </lineage>
</organism>
<evidence type="ECO:0000313" key="1">
    <source>
        <dbReference type="EMBL" id="MCQ1529031.1"/>
    </source>
</evidence>
<dbReference type="InterPro" id="IPR047175">
    <property type="entry name" value="CotS-like"/>
</dbReference>
<dbReference type="RefSeq" id="WP_255226549.1">
    <property type="nucleotide sequence ID" value="NZ_JAJEKE010000003.1"/>
</dbReference>
<dbReference type="Gene3D" id="3.90.1200.10">
    <property type="match status" value="1"/>
</dbReference>
<dbReference type="PANTHER" id="PTHR39179">
    <property type="entry name" value="SPORE COAT PROTEIN I"/>
    <property type="match status" value="1"/>
</dbReference>
<dbReference type="InterPro" id="IPR011009">
    <property type="entry name" value="Kinase-like_dom_sf"/>
</dbReference>
<dbReference type="NCBIfam" id="TIGR02906">
    <property type="entry name" value="spore_CotS"/>
    <property type="match status" value="1"/>
</dbReference>
<dbReference type="Gene3D" id="3.30.200.20">
    <property type="entry name" value="Phosphorylase Kinase, domain 1"/>
    <property type="match status" value="1"/>
</dbReference>
<accession>A0ABT1ND18</accession>
<evidence type="ECO:0000313" key="2">
    <source>
        <dbReference type="Proteomes" id="UP001651880"/>
    </source>
</evidence>
<dbReference type="PANTHER" id="PTHR39179:SF1">
    <property type="entry name" value="SPORE COAT PROTEIN I"/>
    <property type="match status" value="1"/>
</dbReference>
<gene>
    <name evidence="1" type="ORF">LJD61_05650</name>
</gene>
<dbReference type="EMBL" id="JAJEKE010000003">
    <property type="protein sequence ID" value="MCQ1529031.1"/>
    <property type="molecule type" value="Genomic_DNA"/>
</dbReference>
<keyword evidence="2" id="KW-1185">Reference proteome</keyword>
<dbReference type="SUPFAM" id="SSF56112">
    <property type="entry name" value="Protein kinase-like (PK-like)"/>
    <property type="match status" value="1"/>
</dbReference>
<comment type="caution">
    <text evidence="1">The sequence shown here is derived from an EMBL/GenBank/DDBJ whole genome shotgun (WGS) entry which is preliminary data.</text>
</comment>
<dbReference type="Proteomes" id="UP001651880">
    <property type="component" value="Unassembled WGS sequence"/>
</dbReference>
<keyword evidence="1" id="KW-0946">Virion</keyword>
<proteinExistence type="predicted"/>
<dbReference type="InterPro" id="IPR014255">
    <property type="entry name" value="Spore_coat_CotS"/>
</dbReference>
<reference evidence="1 2" key="1">
    <citation type="submission" date="2021-10" db="EMBL/GenBank/DDBJ databases">
        <title>Lutispora strain m25 sp. nov., a thermophilic, non-spore-forming bacterium isolated from a lab-scale methanogenic bioreactor digesting anaerobic sludge.</title>
        <authorList>
            <person name="El Houari A."/>
            <person name="Mcdonald J."/>
        </authorList>
    </citation>
    <scope>NUCLEOTIDE SEQUENCE [LARGE SCALE GENOMIC DNA]</scope>
    <source>
        <strain evidence="2">m25</strain>
    </source>
</reference>
<keyword evidence="1" id="KW-0167">Capsid protein</keyword>